<organism evidence="3 4">
    <name type="scientific">Alosa alosa</name>
    <name type="common">allis shad</name>
    <dbReference type="NCBI Taxonomy" id="278164"/>
    <lineage>
        <taxon>Eukaryota</taxon>
        <taxon>Metazoa</taxon>
        <taxon>Chordata</taxon>
        <taxon>Craniata</taxon>
        <taxon>Vertebrata</taxon>
        <taxon>Euteleostomi</taxon>
        <taxon>Actinopterygii</taxon>
        <taxon>Neopterygii</taxon>
        <taxon>Teleostei</taxon>
        <taxon>Clupei</taxon>
        <taxon>Clupeiformes</taxon>
        <taxon>Clupeoidei</taxon>
        <taxon>Clupeidae</taxon>
        <taxon>Alosa</taxon>
    </lineage>
</organism>
<feature type="signal peptide" evidence="1">
    <location>
        <begin position="1"/>
        <end position="20"/>
    </location>
</feature>
<dbReference type="InterPro" id="IPR003599">
    <property type="entry name" value="Ig_sub"/>
</dbReference>
<proteinExistence type="predicted"/>
<dbReference type="SMART" id="SM00406">
    <property type="entry name" value="IGv"/>
    <property type="match status" value="1"/>
</dbReference>
<evidence type="ECO:0000259" key="2">
    <source>
        <dbReference type="PROSITE" id="PS50835"/>
    </source>
</evidence>
<comment type="caution">
    <text evidence="3">The sequence shown here is derived from an EMBL/GenBank/DDBJ whole genome shotgun (WGS) entry which is preliminary data.</text>
</comment>
<evidence type="ECO:0000256" key="1">
    <source>
        <dbReference type="SAM" id="SignalP"/>
    </source>
</evidence>
<dbReference type="FunFam" id="2.60.40.10:FF:001230">
    <property type="entry name" value="Immunoglobulin kappa variable 8-16"/>
    <property type="match status" value="1"/>
</dbReference>
<dbReference type="InterPro" id="IPR013106">
    <property type="entry name" value="Ig_V-set"/>
</dbReference>
<dbReference type="Pfam" id="PF07686">
    <property type="entry name" value="V-set"/>
    <property type="match status" value="1"/>
</dbReference>
<reference evidence="3" key="1">
    <citation type="submission" date="2020-10" db="EMBL/GenBank/DDBJ databases">
        <title>Chromosome-scale genome assembly of the Allis shad, Alosa alosa.</title>
        <authorList>
            <person name="Margot Z."/>
            <person name="Christophe K."/>
            <person name="Cabau C."/>
            <person name="Louis A."/>
            <person name="Berthelot C."/>
            <person name="Parey E."/>
            <person name="Roest Crollius H."/>
            <person name="Montfort J."/>
            <person name="Robinson-Rechavi M."/>
            <person name="Bucao C."/>
            <person name="Bouchez O."/>
            <person name="Gislard M."/>
            <person name="Lluch J."/>
            <person name="Milhes M."/>
            <person name="Lampietro C."/>
            <person name="Lopez Roques C."/>
            <person name="Donnadieu C."/>
            <person name="Braasch I."/>
            <person name="Desvignes T."/>
            <person name="Postlethwait J."/>
            <person name="Bobe J."/>
            <person name="Guiguen Y."/>
        </authorList>
    </citation>
    <scope>NUCLEOTIDE SEQUENCE</scope>
    <source>
        <strain evidence="3">M-15738</strain>
        <tissue evidence="3">Blood</tissue>
    </source>
</reference>
<dbReference type="Gene3D" id="2.60.40.10">
    <property type="entry name" value="Immunoglobulins"/>
    <property type="match status" value="1"/>
</dbReference>
<dbReference type="EMBL" id="JADWDJ010000023">
    <property type="protein sequence ID" value="KAG5261673.1"/>
    <property type="molecule type" value="Genomic_DNA"/>
</dbReference>
<dbReference type="InterPro" id="IPR036179">
    <property type="entry name" value="Ig-like_dom_sf"/>
</dbReference>
<sequence length="127" mass="13589">MAFITLFIYSLLLYIQDSRAQVTVTQTPAISTSPGGTVRISCKRSGSISSDCGTPCISWYQQQSGEKPKLLIYSVSSLQSGIPSRFSGSGSGNDYSLTISGVQSEDAGDFYCMSHHVPTGITAQFTQ</sequence>
<feature type="domain" description="Ig-like" evidence="2">
    <location>
        <begin position="20"/>
        <end position="127"/>
    </location>
</feature>
<name>A0AAV6FFU7_9TELE</name>
<dbReference type="Proteomes" id="UP000823561">
    <property type="component" value="Chromosome 23"/>
</dbReference>
<dbReference type="InterPro" id="IPR013783">
    <property type="entry name" value="Ig-like_fold"/>
</dbReference>
<dbReference type="InterPro" id="IPR007110">
    <property type="entry name" value="Ig-like_dom"/>
</dbReference>
<dbReference type="PROSITE" id="PS50835">
    <property type="entry name" value="IG_LIKE"/>
    <property type="match status" value="1"/>
</dbReference>
<keyword evidence="4" id="KW-1185">Reference proteome</keyword>
<feature type="chain" id="PRO_5043966711" description="Ig-like domain-containing protein" evidence="1">
    <location>
        <begin position="21"/>
        <end position="127"/>
    </location>
</feature>
<gene>
    <name evidence="3" type="ORF">AALO_G00287050</name>
</gene>
<keyword evidence="1" id="KW-0732">Signal</keyword>
<protein>
    <recommendedName>
        <fullName evidence="2">Ig-like domain-containing protein</fullName>
    </recommendedName>
</protein>
<evidence type="ECO:0000313" key="3">
    <source>
        <dbReference type="EMBL" id="KAG5261673.1"/>
    </source>
</evidence>
<evidence type="ECO:0000313" key="4">
    <source>
        <dbReference type="Proteomes" id="UP000823561"/>
    </source>
</evidence>
<dbReference type="AlphaFoldDB" id="A0AAV6FFU7"/>
<dbReference type="SMART" id="SM00409">
    <property type="entry name" value="IG"/>
    <property type="match status" value="1"/>
</dbReference>
<accession>A0AAV6FFU7</accession>
<dbReference type="PANTHER" id="PTHR23267">
    <property type="entry name" value="IMMUNOGLOBULIN LIGHT CHAIN"/>
    <property type="match status" value="1"/>
</dbReference>
<dbReference type="SUPFAM" id="SSF48726">
    <property type="entry name" value="Immunoglobulin"/>
    <property type="match status" value="1"/>
</dbReference>
<dbReference type="InterPro" id="IPR050150">
    <property type="entry name" value="IgV_Light_Chain"/>
</dbReference>